<evidence type="ECO:0008006" key="3">
    <source>
        <dbReference type="Google" id="ProtNLM"/>
    </source>
</evidence>
<dbReference type="Proteomes" id="UP000189369">
    <property type="component" value="Chromosome"/>
</dbReference>
<dbReference type="InterPro" id="IPR029465">
    <property type="entry name" value="ATPgrasp_TupA"/>
</dbReference>
<dbReference type="STRING" id="643674.PAEH1_03700"/>
<dbReference type="EMBL" id="CP019697">
    <property type="protein sequence ID" value="AQS50899.1"/>
    <property type="molecule type" value="Genomic_DNA"/>
</dbReference>
<dbReference type="AlphaFoldDB" id="A0A1U9JYV1"/>
<evidence type="ECO:0000313" key="1">
    <source>
        <dbReference type="EMBL" id="AQS50899.1"/>
    </source>
</evidence>
<dbReference type="Pfam" id="PF14305">
    <property type="entry name" value="ATPgrasp_TupA"/>
    <property type="match status" value="1"/>
</dbReference>
<proteinExistence type="predicted"/>
<evidence type="ECO:0000313" key="2">
    <source>
        <dbReference type="Proteomes" id="UP000189369"/>
    </source>
</evidence>
<protein>
    <recommendedName>
        <fullName evidence="3">ATP-grasp domain-containing protein</fullName>
    </recommendedName>
</protein>
<sequence length="294" mass="33888">MKMTQRVPLTWSDFSALRWSGIEKPASRIGKLKLQQYAEKHGFACPKILGRFDSASKIKLDSVNADAFVLKAEGLWSSEGVYVLHKIMGLHLFYDVKSQRVVSEEQIVQSALELEAKRNKKINFFIEQRVVDEEAKNIIPLDYKLFTFYDRVEFILQVDRNYTPARFCFFDGQFNVIKDDRVQASSHAQQPAAIPRVPECADQMLRLASDLTKKLKATFISVDCYATPDGAVLGELTHTPGGPWFQRMYYFSDSFELELGRYWRLAYQKLQQDIPLLTVPHEVKLKGKVCRVIY</sequence>
<dbReference type="KEGG" id="phn:PAEH1_03700"/>
<accession>A0A1U9JYV1</accession>
<organism evidence="1 2">
    <name type="scientific">Paenalcaligenes hominis</name>
    <dbReference type="NCBI Taxonomy" id="643674"/>
    <lineage>
        <taxon>Bacteria</taxon>
        <taxon>Pseudomonadati</taxon>
        <taxon>Pseudomonadota</taxon>
        <taxon>Betaproteobacteria</taxon>
        <taxon>Burkholderiales</taxon>
        <taxon>Alcaligenaceae</taxon>
        <taxon>Paenalcaligenes</taxon>
    </lineage>
</organism>
<dbReference type="OrthoDB" id="9791827at2"/>
<gene>
    <name evidence="1" type="ORF">PAEH1_03700</name>
</gene>
<reference evidence="1 2" key="1">
    <citation type="submission" date="2017-01" db="EMBL/GenBank/DDBJ databases">
        <title>Complete Genome Sequence of Paenalcaligenes hominis, Isolated from a paraplegic Patient with neurogenic bladder.</title>
        <authorList>
            <person name="Mukhopadhyay R."/>
            <person name="Joaquin J."/>
            <person name="Hogue R."/>
            <person name="Kilaru A."/>
            <person name="Jospin G."/>
            <person name="Mars K."/>
            <person name="Eisen J.A."/>
            <person name="Chaturvedi V."/>
        </authorList>
    </citation>
    <scope>NUCLEOTIDE SEQUENCE [LARGE SCALE GENOMIC DNA]</scope>
    <source>
        <strain evidence="1 2">15S00501</strain>
    </source>
</reference>
<name>A0A1U9JYV1_9BURK</name>